<dbReference type="InterPro" id="IPR011051">
    <property type="entry name" value="RmlC_Cupin_sf"/>
</dbReference>
<dbReference type="GO" id="GO:0016491">
    <property type="term" value="F:oxidoreductase activity"/>
    <property type="evidence" value="ECO:0007669"/>
    <property type="project" value="UniProtKB-KW"/>
</dbReference>
<evidence type="ECO:0000313" key="4">
    <source>
        <dbReference type="EMBL" id="RAK71701.1"/>
    </source>
</evidence>
<dbReference type="PANTHER" id="PTHR24321:SF12">
    <property type="entry name" value="SHORT-CHAIN DEHYDROGENASE_REDUCTASE FAMILY, PUTATIVE (AFU_ORTHOLOGUE AFUA_5G14340)-RELATED"/>
    <property type="match status" value="1"/>
</dbReference>
<dbReference type="InterPro" id="IPR014710">
    <property type="entry name" value="RmlC-like_jellyroll"/>
</dbReference>
<evidence type="ECO:0000313" key="5">
    <source>
        <dbReference type="Proteomes" id="UP000249789"/>
    </source>
</evidence>
<name>A0A8G1VU31_9EURO</name>
<keyword evidence="2" id="KW-0521">NADP</keyword>
<dbReference type="Gene3D" id="3.40.50.720">
    <property type="entry name" value="NAD(P)-binding Rossmann-like Domain"/>
    <property type="match status" value="1"/>
</dbReference>
<dbReference type="Proteomes" id="UP000249789">
    <property type="component" value="Unassembled WGS sequence"/>
</dbReference>
<evidence type="ECO:0000256" key="3">
    <source>
        <dbReference type="ARBA" id="ARBA00023002"/>
    </source>
</evidence>
<dbReference type="PROSITE" id="PS00061">
    <property type="entry name" value="ADH_SHORT"/>
    <property type="match status" value="1"/>
</dbReference>
<comment type="similarity">
    <text evidence="1">Belongs to the short-chain dehydrogenases/reductases (SDR) family.</text>
</comment>
<dbReference type="InterPro" id="IPR036291">
    <property type="entry name" value="NAD(P)-bd_dom_sf"/>
</dbReference>
<dbReference type="PRINTS" id="PR00081">
    <property type="entry name" value="GDHRDH"/>
</dbReference>
<accession>A0A8G1VU31</accession>
<evidence type="ECO:0000256" key="2">
    <source>
        <dbReference type="ARBA" id="ARBA00022857"/>
    </source>
</evidence>
<proteinExistence type="inferred from homology"/>
<keyword evidence="5" id="KW-1185">Reference proteome</keyword>
<reference evidence="4 5" key="1">
    <citation type="submission" date="2018-02" db="EMBL/GenBank/DDBJ databases">
        <title>The genomes of Aspergillus section Nigri reveals drivers in fungal speciation.</title>
        <authorList>
            <consortium name="DOE Joint Genome Institute"/>
            <person name="Vesth T.C."/>
            <person name="Nybo J."/>
            <person name="Theobald S."/>
            <person name="Brandl J."/>
            <person name="Frisvad J.C."/>
            <person name="Nielsen K.F."/>
            <person name="Lyhne E.K."/>
            <person name="Kogle M.E."/>
            <person name="Kuo A."/>
            <person name="Riley R."/>
            <person name="Clum A."/>
            <person name="Nolan M."/>
            <person name="Lipzen A."/>
            <person name="Salamov A."/>
            <person name="Henrissat B."/>
            <person name="Wiebenga A."/>
            <person name="De vries R.P."/>
            <person name="Grigoriev I.V."/>
            <person name="Mortensen U.H."/>
            <person name="Andersen M.R."/>
            <person name="Baker S.E."/>
        </authorList>
    </citation>
    <scope>NUCLEOTIDE SEQUENCE [LARGE SCALE GENOMIC DNA]</scope>
    <source>
        <strain evidence="4 5">CBS 313.89</strain>
    </source>
</reference>
<gene>
    <name evidence="4" type="ORF">BO72DRAFT_522649</name>
</gene>
<keyword evidence="3" id="KW-0560">Oxidoreductase</keyword>
<dbReference type="FunFam" id="3.40.50.720:FF:000084">
    <property type="entry name" value="Short-chain dehydrogenase reductase"/>
    <property type="match status" value="1"/>
</dbReference>
<dbReference type="CDD" id="cd05233">
    <property type="entry name" value="SDR_c"/>
    <property type="match status" value="1"/>
</dbReference>
<dbReference type="CDD" id="cd02231">
    <property type="entry name" value="cupin_BLL6423-like"/>
    <property type="match status" value="1"/>
</dbReference>
<dbReference type="PRINTS" id="PR00080">
    <property type="entry name" value="SDRFAMILY"/>
</dbReference>
<dbReference type="Pfam" id="PF13561">
    <property type="entry name" value="adh_short_C2"/>
    <property type="match status" value="1"/>
</dbReference>
<dbReference type="OrthoDB" id="5840532at2759"/>
<dbReference type="GeneID" id="63867104"/>
<dbReference type="VEuPathDB" id="FungiDB:BO72DRAFT_522649"/>
<dbReference type="SUPFAM" id="SSF51182">
    <property type="entry name" value="RmlC-like cupins"/>
    <property type="match status" value="1"/>
</dbReference>
<dbReference type="GO" id="GO:0044550">
    <property type="term" value="P:secondary metabolite biosynthetic process"/>
    <property type="evidence" value="ECO:0007669"/>
    <property type="project" value="UniProtKB-ARBA"/>
</dbReference>
<dbReference type="SUPFAM" id="SSF51735">
    <property type="entry name" value="NAD(P)-binding Rossmann-fold domains"/>
    <property type="match status" value="1"/>
</dbReference>
<dbReference type="RefSeq" id="XP_040795713.1">
    <property type="nucleotide sequence ID" value="XM_040949769.1"/>
</dbReference>
<evidence type="ECO:0000256" key="1">
    <source>
        <dbReference type="ARBA" id="ARBA00006484"/>
    </source>
</evidence>
<dbReference type="AlphaFoldDB" id="A0A8G1VU31"/>
<dbReference type="EMBL" id="KZ824712">
    <property type="protein sequence ID" value="RAK71701.1"/>
    <property type="molecule type" value="Genomic_DNA"/>
</dbReference>
<dbReference type="Gene3D" id="2.60.120.10">
    <property type="entry name" value="Jelly Rolls"/>
    <property type="match status" value="1"/>
</dbReference>
<protein>
    <submittedName>
        <fullName evidence="4">NAD(P)-binding protein</fullName>
    </submittedName>
</protein>
<dbReference type="PANTHER" id="PTHR24321">
    <property type="entry name" value="DEHYDROGENASES, SHORT CHAIN"/>
    <property type="match status" value="1"/>
</dbReference>
<dbReference type="InterPro" id="IPR002347">
    <property type="entry name" value="SDR_fam"/>
</dbReference>
<sequence>MDITGYALITGAGSGIGRACALAFAREGAAGVAFTDLNFEAAQQAAEESRALATHPTYQAVVMPLDVTSETQVEAVVTKTQQSFGTIDYLVNSAGIGVQVAAEIAEASLTEFIRFLDVNVTGSFLLTKYVSRTMKEQEARLVSARNAQRGCTRGVILNMASCASFVATPALTQYTTSKHAVLGLTRNAALDNAKYGIRVNCLCPSWVDTPMVDRAVKDNPDLVALIAQSVPMGRIAQVDEITDLILFLCSPRASYRLITGHSEEDGKGHFLVTDRGDHHRIMGENQAVANILYSTQENPVDLNDSKGIQYARENEPGLHIPNGTVARMIDFGPGVESPMHRALSIDYGIVLEGEFELTLDSGETRIMKRGDVSVQRATSHKWKNITGGETEPGRMLYILLDCKEVRVQGKPLEGFLGELEKEYEGRSV</sequence>
<organism evidence="4 5">
    <name type="scientific">Aspergillus fijiensis CBS 313.89</name>
    <dbReference type="NCBI Taxonomy" id="1448319"/>
    <lineage>
        <taxon>Eukaryota</taxon>
        <taxon>Fungi</taxon>
        <taxon>Dikarya</taxon>
        <taxon>Ascomycota</taxon>
        <taxon>Pezizomycotina</taxon>
        <taxon>Eurotiomycetes</taxon>
        <taxon>Eurotiomycetidae</taxon>
        <taxon>Eurotiales</taxon>
        <taxon>Aspergillaceae</taxon>
        <taxon>Aspergillus</taxon>
    </lineage>
</organism>
<dbReference type="InterPro" id="IPR020904">
    <property type="entry name" value="Sc_DH/Rdtase_CS"/>
</dbReference>